<dbReference type="EMBL" id="JABXOR010000014">
    <property type="protein sequence ID" value="NVO98633.1"/>
    <property type="molecule type" value="Genomic_DNA"/>
</dbReference>
<proteinExistence type="inferred from homology"/>
<evidence type="ECO:0000313" key="4">
    <source>
        <dbReference type="Proteomes" id="UP000533429"/>
    </source>
</evidence>
<organism evidence="3 4">
    <name type="scientific">Photobacterium damselae subsp. damselae</name>
    <name type="common">Listonella damsela</name>
    <dbReference type="NCBI Taxonomy" id="85581"/>
    <lineage>
        <taxon>Bacteria</taxon>
        <taxon>Pseudomonadati</taxon>
        <taxon>Pseudomonadota</taxon>
        <taxon>Gammaproteobacteria</taxon>
        <taxon>Vibrionales</taxon>
        <taxon>Vibrionaceae</taxon>
        <taxon>Photobacterium</taxon>
    </lineage>
</organism>
<dbReference type="PANTHER" id="PTHR30033">
    <property type="entry name" value="FLAGELLAR HOOK-ASSOCIATED PROTEIN 1"/>
    <property type="match status" value="1"/>
</dbReference>
<keyword evidence="3" id="KW-0966">Cell projection</keyword>
<evidence type="ECO:0000256" key="1">
    <source>
        <dbReference type="ARBA" id="ARBA00009677"/>
    </source>
</evidence>
<comment type="caution">
    <text evidence="3">The sequence shown here is derived from an EMBL/GenBank/DDBJ whole genome shotgun (WGS) entry which is preliminary data.</text>
</comment>
<protein>
    <submittedName>
        <fullName evidence="3">Flagellar hook-associated protein FlgK</fullName>
    </submittedName>
</protein>
<dbReference type="InterPro" id="IPR002371">
    <property type="entry name" value="FlgK"/>
</dbReference>
<dbReference type="SUPFAM" id="SSF64518">
    <property type="entry name" value="Phase 1 flagellin"/>
    <property type="match status" value="1"/>
</dbReference>
<reference evidence="3 4" key="1">
    <citation type="submission" date="2020-06" db="EMBL/GenBank/DDBJ databases">
        <title>Photobacterium damselae subsp. damselae comparative genomics.</title>
        <authorList>
            <person name="Osorio C.R."/>
        </authorList>
    </citation>
    <scope>NUCLEOTIDE SEQUENCE [LARGE SCALE GENOMIC DNA]</scope>
    <source>
        <strain evidence="3 4">TW250/03</strain>
    </source>
</reference>
<feature type="domain" description="Flagellar basal-body/hook protein C-terminal" evidence="2">
    <location>
        <begin position="39"/>
        <end position="76"/>
    </location>
</feature>
<keyword evidence="3" id="KW-0282">Flagellum</keyword>
<gene>
    <name evidence="3" type="ORF">HWA77_00250</name>
</gene>
<dbReference type="GO" id="GO:0005198">
    <property type="term" value="F:structural molecule activity"/>
    <property type="evidence" value="ECO:0007669"/>
    <property type="project" value="InterPro"/>
</dbReference>
<keyword evidence="3" id="KW-0969">Cilium</keyword>
<dbReference type="AlphaFoldDB" id="A0A850QKK4"/>
<dbReference type="GO" id="GO:0009424">
    <property type="term" value="C:bacterial-type flagellum hook"/>
    <property type="evidence" value="ECO:0007669"/>
    <property type="project" value="InterPro"/>
</dbReference>
<name>A0A850QKK4_PHODD</name>
<feature type="non-terminal residue" evidence="3">
    <location>
        <position position="1"/>
    </location>
</feature>
<sequence>DLFQKLSTDIGMAKKNADQTAEVTQLDFDAASERVSNLSGVNLDEEAANLMKFQQSYMASSRIMSVAKETFDTLMRAV</sequence>
<evidence type="ECO:0000313" key="3">
    <source>
        <dbReference type="EMBL" id="NVO98633.1"/>
    </source>
</evidence>
<dbReference type="Proteomes" id="UP000533429">
    <property type="component" value="Unassembled WGS sequence"/>
</dbReference>
<dbReference type="GO" id="GO:0044780">
    <property type="term" value="P:bacterial-type flagellum assembly"/>
    <property type="evidence" value="ECO:0007669"/>
    <property type="project" value="InterPro"/>
</dbReference>
<dbReference type="Pfam" id="PF06429">
    <property type="entry name" value="Flg_bbr_C"/>
    <property type="match status" value="1"/>
</dbReference>
<accession>A0A850QKK4</accession>
<comment type="similarity">
    <text evidence="1">Belongs to the flagella basal body rod proteins family.</text>
</comment>
<dbReference type="InterPro" id="IPR010930">
    <property type="entry name" value="Flg_bb/hook_C_dom"/>
</dbReference>
<evidence type="ECO:0000259" key="2">
    <source>
        <dbReference type="Pfam" id="PF06429"/>
    </source>
</evidence>
<dbReference type="PANTHER" id="PTHR30033:SF1">
    <property type="entry name" value="FLAGELLAR HOOK-ASSOCIATED PROTEIN 1"/>
    <property type="match status" value="1"/>
</dbReference>